<accession>R7URV2</accession>
<dbReference type="HOGENOM" id="CLU_023648_0_0_1"/>
<dbReference type="InterPro" id="IPR011990">
    <property type="entry name" value="TPR-like_helical_dom_sf"/>
</dbReference>
<evidence type="ECO:0000256" key="7">
    <source>
        <dbReference type="ARBA" id="ARBA00023273"/>
    </source>
</evidence>
<sequence length="355" mass="40798">MKYLRGGSIILDRRPTKNEWSLLREANRLLDDRQYEKALTKYYAGKKLRPQNPMFTIGIKRCHDAISADIDMGISAIQQRKSEGFLSPLRAPKTAPVEEVKSDVEHMARLRETKEFLNTLAEESGVLLGKNNTGIKKIVSKEENYLQNRTLFWRQLCHLQNAKLRQEKYSTALRRCLQHRKAMRGQSDLFLIVTFLGFLGTAYSGLKKGDKAVECYHEELHVARIRWKERLKFPYSAEEASWINHEIAKCYLGMNDPKKAITSAEKARGFSLDAEEPFWQVNADVLLGQAQVMLGDLSGAAETFERALEIARLQDYNEAIATISKHLKTANDFIVHKLKKEREKDERPFSLPNPD</sequence>
<dbReference type="EnsemblMetazoa" id="CapteT207006">
    <property type="protein sequence ID" value="CapteP207006"/>
    <property type="gene ID" value="CapteG207006"/>
</dbReference>
<dbReference type="EMBL" id="KB298688">
    <property type="protein sequence ID" value="ELU08930.1"/>
    <property type="molecule type" value="Genomic_DNA"/>
</dbReference>
<dbReference type="GO" id="GO:0005929">
    <property type="term" value="C:cilium"/>
    <property type="evidence" value="ECO:0007669"/>
    <property type="project" value="UniProtKB-SubCell"/>
</dbReference>
<evidence type="ECO:0000256" key="5">
    <source>
        <dbReference type="ARBA" id="ARBA00022803"/>
    </source>
</evidence>
<dbReference type="SUPFAM" id="SSF48452">
    <property type="entry name" value="TPR-like"/>
    <property type="match status" value="1"/>
</dbReference>
<reference evidence="9" key="3">
    <citation type="submission" date="2015-06" db="UniProtKB">
        <authorList>
            <consortium name="EnsemblMetazoa"/>
        </authorList>
    </citation>
    <scope>IDENTIFICATION</scope>
</reference>
<dbReference type="GO" id="GO:0005856">
    <property type="term" value="C:cytoskeleton"/>
    <property type="evidence" value="ECO:0007669"/>
    <property type="project" value="UniProtKB-SubCell"/>
</dbReference>
<evidence type="ECO:0000313" key="8">
    <source>
        <dbReference type="EMBL" id="ELU08930.1"/>
    </source>
</evidence>
<evidence type="ECO:0000256" key="4">
    <source>
        <dbReference type="ARBA" id="ARBA00022737"/>
    </source>
</evidence>
<keyword evidence="10" id="KW-1185">Reference proteome</keyword>
<keyword evidence="6" id="KW-0206">Cytoskeleton</keyword>
<dbReference type="PANTHER" id="PTHR23040">
    <property type="match status" value="1"/>
</dbReference>
<keyword evidence="3" id="KW-0963">Cytoplasm</keyword>
<dbReference type="AlphaFoldDB" id="R7URV2"/>
<dbReference type="EMBL" id="AMQN01001043">
    <property type="status" value="NOT_ANNOTATED_CDS"/>
    <property type="molecule type" value="Genomic_DNA"/>
</dbReference>
<dbReference type="STRING" id="283909.R7URV2"/>
<protein>
    <recommendedName>
        <fullName evidence="11">Tetratricopeptide repeat protein 25</fullName>
    </recommendedName>
</protein>
<reference evidence="8 10" key="2">
    <citation type="journal article" date="2013" name="Nature">
        <title>Insights into bilaterian evolution from three spiralian genomes.</title>
        <authorList>
            <person name="Simakov O."/>
            <person name="Marletaz F."/>
            <person name="Cho S.J."/>
            <person name="Edsinger-Gonzales E."/>
            <person name="Havlak P."/>
            <person name="Hellsten U."/>
            <person name="Kuo D.H."/>
            <person name="Larsson T."/>
            <person name="Lv J."/>
            <person name="Arendt D."/>
            <person name="Savage R."/>
            <person name="Osoegawa K."/>
            <person name="de Jong P."/>
            <person name="Grimwood J."/>
            <person name="Chapman J.A."/>
            <person name="Shapiro H."/>
            <person name="Aerts A."/>
            <person name="Otillar R.P."/>
            <person name="Terry A.Y."/>
            <person name="Boore J.L."/>
            <person name="Grigoriev I.V."/>
            <person name="Lindberg D.R."/>
            <person name="Seaver E.C."/>
            <person name="Weisblat D.A."/>
            <person name="Putnam N.H."/>
            <person name="Rokhsar D.S."/>
        </authorList>
    </citation>
    <scope>NUCLEOTIDE SEQUENCE</scope>
    <source>
        <strain evidence="8 10">I ESC-2004</strain>
    </source>
</reference>
<dbReference type="PANTHER" id="PTHR23040:SF1">
    <property type="entry name" value="OUTER DYNEIN ARM-DOCKING COMPLEX SUBUNIT 4"/>
    <property type="match status" value="1"/>
</dbReference>
<name>R7URV2_CAPTE</name>
<evidence type="ECO:0000256" key="3">
    <source>
        <dbReference type="ARBA" id="ARBA00022490"/>
    </source>
</evidence>
<keyword evidence="4" id="KW-0677">Repeat</keyword>
<evidence type="ECO:0000256" key="6">
    <source>
        <dbReference type="ARBA" id="ARBA00023212"/>
    </source>
</evidence>
<comment type="subcellular location">
    <subcellularLocation>
        <location evidence="1">Cell projection</location>
        <location evidence="1">Cilium</location>
    </subcellularLocation>
    <subcellularLocation>
        <location evidence="2">Cytoplasm</location>
        <location evidence="2">Cytoskeleton</location>
    </subcellularLocation>
</comment>
<organism evidence="8">
    <name type="scientific">Capitella teleta</name>
    <name type="common">Polychaete worm</name>
    <dbReference type="NCBI Taxonomy" id="283909"/>
    <lineage>
        <taxon>Eukaryota</taxon>
        <taxon>Metazoa</taxon>
        <taxon>Spiralia</taxon>
        <taxon>Lophotrochozoa</taxon>
        <taxon>Annelida</taxon>
        <taxon>Polychaeta</taxon>
        <taxon>Sedentaria</taxon>
        <taxon>Scolecida</taxon>
        <taxon>Capitellidae</taxon>
        <taxon>Capitella</taxon>
    </lineage>
</organism>
<dbReference type="Gene3D" id="1.25.40.10">
    <property type="entry name" value="Tetratricopeptide repeat domain"/>
    <property type="match status" value="2"/>
</dbReference>
<keyword evidence="7" id="KW-0966">Cell projection</keyword>
<dbReference type="Proteomes" id="UP000014760">
    <property type="component" value="Unassembled WGS sequence"/>
</dbReference>
<gene>
    <name evidence="8" type="ORF">CAPTEDRAFT_207006</name>
</gene>
<evidence type="ECO:0000256" key="1">
    <source>
        <dbReference type="ARBA" id="ARBA00004138"/>
    </source>
</evidence>
<evidence type="ECO:0000313" key="10">
    <source>
        <dbReference type="Proteomes" id="UP000014760"/>
    </source>
</evidence>
<dbReference type="GO" id="GO:0005737">
    <property type="term" value="C:cytoplasm"/>
    <property type="evidence" value="ECO:0007669"/>
    <property type="project" value="TreeGrafter"/>
</dbReference>
<reference evidence="10" key="1">
    <citation type="submission" date="2012-12" db="EMBL/GenBank/DDBJ databases">
        <authorList>
            <person name="Hellsten U."/>
            <person name="Grimwood J."/>
            <person name="Chapman J.A."/>
            <person name="Shapiro H."/>
            <person name="Aerts A."/>
            <person name="Otillar R.P."/>
            <person name="Terry A.Y."/>
            <person name="Boore J.L."/>
            <person name="Simakov O."/>
            <person name="Marletaz F."/>
            <person name="Cho S.-J."/>
            <person name="Edsinger-Gonzales E."/>
            <person name="Havlak P."/>
            <person name="Kuo D.-H."/>
            <person name="Larsson T."/>
            <person name="Lv J."/>
            <person name="Arendt D."/>
            <person name="Savage R."/>
            <person name="Osoegawa K."/>
            <person name="de Jong P."/>
            <person name="Lindberg D.R."/>
            <person name="Seaver E.C."/>
            <person name="Weisblat D.A."/>
            <person name="Putnam N.H."/>
            <person name="Grigoriev I.V."/>
            <person name="Rokhsar D.S."/>
        </authorList>
    </citation>
    <scope>NUCLEOTIDE SEQUENCE</scope>
    <source>
        <strain evidence="10">I ESC-2004</strain>
    </source>
</reference>
<evidence type="ECO:0000256" key="2">
    <source>
        <dbReference type="ARBA" id="ARBA00004245"/>
    </source>
</evidence>
<evidence type="ECO:0008006" key="11">
    <source>
        <dbReference type="Google" id="ProtNLM"/>
    </source>
</evidence>
<dbReference type="InterPro" id="IPR040111">
    <property type="entry name" value="ODAD4"/>
</dbReference>
<proteinExistence type="predicted"/>
<keyword evidence="5" id="KW-0802">TPR repeat</keyword>
<dbReference type="OrthoDB" id="10268002at2759"/>
<evidence type="ECO:0000313" key="9">
    <source>
        <dbReference type="EnsemblMetazoa" id="CapteP207006"/>
    </source>
</evidence>